<evidence type="ECO:0000256" key="18">
    <source>
        <dbReference type="RuleBase" id="RU003927"/>
    </source>
</evidence>
<feature type="active site" description="Proton acceptor" evidence="13 14">
    <location>
        <position position="425"/>
    </location>
</feature>
<dbReference type="PIRSF" id="PIRSF000130">
    <property type="entry name" value="IMPDH"/>
    <property type="match status" value="1"/>
</dbReference>
<feature type="binding site" evidence="13">
    <location>
        <begin position="380"/>
        <end position="381"/>
    </location>
    <ligand>
        <name>IMP</name>
        <dbReference type="ChEBI" id="CHEBI:58053"/>
    </ligand>
</feature>
<dbReference type="FunFam" id="3.20.20.70:FF:000007">
    <property type="entry name" value="Chromosome 19 SCAF14664, whole genome shotgun sequence"/>
    <property type="match status" value="1"/>
</dbReference>
<feature type="binding site" evidence="13">
    <location>
        <begin position="357"/>
        <end position="359"/>
    </location>
    <ligand>
        <name>IMP</name>
        <dbReference type="ChEBI" id="CHEBI:58053"/>
    </ligand>
</feature>
<comment type="caution">
    <text evidence="21">The sequence shown here is derived from an EMBL/GenBank/DDBJ whole genome shotgun (WGS) entry which is preliminary data.</text>
</comment>
<dbReference type="InterPro" id="IPR000644">
    <property type="entry name" value="CBS_dom"/>
</dbReference>
<dbReference type="GO" id="GO:0000166">
    <property type="term" value="F:nucleotide binding"/>
    <property type="evidence" value="ECO:0007669"/>
    <property type="project" value="UniProtKB-UniRule"/>
</dbReference>
<comment type="activity regulation">
    <text evidence="13">Mycophenolic acid (MPA) is a non-competitive inhibitor that prevents formation of the closed enzyme conformation by binding to the same site as the amobile flap. In contrast, mizoribine monophosphate (MZP) is a competitive inhibitor that induces the closed conformation. MPA is a potent inhibitor of mammalian IMPDHs but a poor inhibitor of the bacterial enzymes. MZP is a more potent inhibitor of bacterial IMPDH.</text>
</comment>
<evidence type="ECO:0000259" key="20">
    <source>
        <dbReference type="PROSITE" id="PS51371"/>
    </source>
</evidence>
<comment type="subcellular location">
    <subcellularLocation>
        <location evidence="2 13">Cytoplasm</location>
    </subcellularLocation>
</comment>
<evidence type="ECO:0000256" key="3">
    <source>
        <dbReference type="ARBA" id="ARBA00005502"/>
    </source>
</evidence>
<dbReference type="CDD" id="cd00381">
    <property type="entry name" value="IMPDH"/>
    <property type="match status" value="1"/>
</dbReference>
<dbReference type="GO" id="GO:0003938">
    <property type="term" value="F:IMP dehydrogenase activity"/>
    <property type="evidence" value="ECO:0007669"/>
    <property type="project" value="UniProtKB-UniRule"/>
</dbReference>
<proteinExistence type="inferred from homology"/>
<dbReference type="Pfam" id="PF00571">
    <property type="entry name" value="CBS"/>
    <property type="match status" value="2"/>
</dbReference>
<dbReference type="NCBIfam" id="TIGR01302">
    <property type="entry name" value="IMP_dehydrog"/>
    <property type="match status" value="1"/>
</dbReference>
<dbReference type="EC" id="1.1.1.205" evidence="13 19"/>
<comment type="function">
    <text evidence="13">Catalyzes the conversion of inosine 5'-phosphate (IMP) to xanthosine 5'-phosphate (XMP), the first committed and rate-limiting step in the de novo synthesis of guanine nucleotides, and therefore plays an important role in the regulation of cell growth.</text>
</comment>
<dbReference type="Gene3D" id="3.20.20.70">
    <property type="entry name" value="Aldolase class I"/>
    <property type="match status" value="1"/>
</dbReference>
<evidence type="ECO:0000313" key="21">
    <source>
        <dbReference type="EMBL" id="KAK7580172.1"/>
    </source>
</evidence>
<evidence type="ECO:0000256" key="1">
    <source>
        <dbReference type="ARBA" id="ARBA00001958"/>
    </source>
</evidence>
<evidence type="ECO:0000256" key="5">
    <source>
        <dbReference type="ARBA" id="ARBA00022723"/>
    </source>
</evidence>
<keyword evidence="22" id="KW-1185">Reference proteome</keyword>
<comment type="caution">
    <text evidence="13">Lacks conserved residue(s) required for the propagation of feature annotation.</text>
</comment>
<accession>A0AAN9TA89</accession>
<dbReference type="PROSITE" id="PS00487">
    <property type="entry name" value="IMP_DH_GMP_RED"/>
    <property type="match status" value="1"/>
</dbReference>
<dbReference type="Pfam" id="PF00478">
    <property type="entry name" value="IMPDH"/>
    <property type="match status" value="1"/>
</dbReference>
<feature type="binding site" evidence="13 15">
    <location>
        <begin position="317"/>
        <end position="319"/>
    </location>
    <ligand>
        <name>NAD(+)</name>
        <dbReference type="ChEBI" id="CHEBI:57540"/>
    </ligand>
</feature>
<name>A0AAN9TA89_9HEMI</name>
<keyword evidence="10 13" id="KW-0520">NAD</keyword>
<feature type="binding site" evidence="13">
    <location>
        <position position="438"/>
    </location>
    <ligand>
        <name>IMP</name>
        <dbReference type="ChEBI" id="CHEBI:58053"/>
    </ligand>
</feature>
<dbReference type="InterPro" id="IPR013785">
    <property type="entry name" value="Aldolase_TIM"/>
</dbReference>
<evidence type="ECO:0000256" key="14">
    <source>
        <dbReference type="PIRSR" id="PIRSR000130-1"/>
    </source>
</evidence>
<feature type="binding site" evidence="15">
    <location>
        <begin position="267"/>
        <end position="269"/>
    </location>
    <ligand>
        <name>NAD(+)</name>
        <dbReference type="ChEBI" id="CHEBI:57540"/>
    </ligand>
</feature>
<evidence type="ECO:0000256" key="9">
    <source>
        <dbReference type="ARBA" id="ARBA00023002"/>
    </source>
</evidence>
<dbReference type="PANTHER" id="PTHR11911">
    <property type="entry name" value="INOSINE-5-MONOPHOSPHATE DEHYDROGENASE RELATED"/>
    <property type="match status" value="1"/>
</dbReference>
<feature type="active site" description="Thioimidate intermediate" evidence="13 14">
    <location>
        <position position="324"/>
    </location>
</feature>
<evidence type="ECO:0000256" key="12">
    <source>
        <dbReference type="ARBA" id="ARBA00048028"/>
    </source>
</evidence>
<feature type="binding site" evidence="13">
    <location>
        <position position="322"/>
    </location>
    <ligand>
        <name>IMP</name>
        <dbReference type="ChEBI" id="CHEBI:58053"/>
    </ligand>
</feature>
<feature type="binding site" evidence="13">
    <location>
        <position position="493"/>
    </location>
    <ligand>
        <name>K(+)</name>
        <dbReference type="ChEBI" id="CHEBI:29103"/>
        <note>ligand shared between two tetrameric partners</note>
    </ligand>
</feature>
<keyword evidence="11 17" id="KW-0129">CBS domain</keyword>
<keyword evidence="7 13" id="KW-0658">Purine biosynthesis</keyword>
<evidence type="ECO:0000256" key="8">
    <source>
        <dbReference type="ARBA" id="ARBA00022958"/>
    </source>
</evidence>
<evidence type="ECO:0000256" key="11">
    <source>
        <dbReference type="ARBA" id="ARBA00023122"/>
    </source>
</evidence>
<comment type="similarity">
    <text evidence="3 13 18">Belongs to the IMPDH/GMPR family.</text>
</comment>
<dbReference type="SUPFAM" id="SSF51412">
    <property type="entry name" value="Inosine monophosphate dehydrogenase (IMPDH)"/>
    <property type="match status" value="2"/>
</dbReference>
<evidence type="ECO:0000256" key="4">
    <source>
        <dbReference type="ARBA" id="ARBA00022490"/>
    </source>
</evidence>
<evidence type="ECO:0000256" key="13">
    <source>
        <dbReference type="HAMAP-Rule" id="MF_03156"/>
    </source>
</evidence>
<dbReference type="GO" id="GO:0006177">
    <property type="term" value="P:GMP biosynthetic process"/>
    <property type="evidence" value="ECO:0007669"/>
    <property type="project" value="UniProtKB-UniRule"/>
</dbReference>
<dbReference type="InterPro" id="IPR001093">
    <property type="entry name" value="IMP_DH_GMPRt"/>
</dbReference>
<keyword evidence="9 13" id="KW-0560">Oxidoreductase</keyword>
<keyword evidence="5 13" id="KW-0479">Metal-binding</keyword>
<feature type="binding site" evidence="13">
    <location>
        <position position="267"/>
    </location>
    <ligand>
        <name>NAD(+)</name>
        <dbReference type="ChEBI" id="CHEBI:57540"/>
    </ligand>
</feature>
<dbReference type="SMART" id="SM00116">
    <property type="entry name" value="CBS"/>
    <property type="match status" value="2"/>
</dbReference>
<dbReference type="GO" id="GO:0005737">
    <property type="term" value="C:cytoplasm"/>
    <property type="evidence" value="ECO:0007669"/>
    <property type="project" value="UniProtKB-SubCell"/>
</dbReference>
<dbReference type="HAMAP" id="MF_01964">
    <property type="entry name" value="IMPDH"/>
    <property type="match status" value="1"/>
</dbReference>
<dbReference type="EMBL" id="JBBCAQ010000034">
    <property type="protein sequence ID" value="KAK7580172.1"/>
    <property type="molecule type" value="Genomic_DNA"/>
</dbReference>
<organism evidence="21 22">
    <name type="scientific">Parthenolecanium corni</name>
    <dbReference type="NCBI Taxonomy" id="536013"/>
    <lineage>
        <taxon>Eukaryota</taxon>
        <taxon>Metazoa</taxon>
        <taxon>Ecdysozoa</taxon>
        <taxon>Arthropoda</taxon>
        <taxon>Hexapoda</taxon>
        <taxon>Insecta</taxon>
        <taxon>Pterygota</taxon>
        <taxon>Neoptera</taxon>
        <taxon>Paraneoptera</taxon>
        <taxon>Hemiptera</taxon>
        <taxon>Sternorrhyncha</taxon>
        <taxon>Coccoidea</taxon>
        <taxon>Coccidae</taxon>
        <taxon>Parthenolecanium</taxon>
    </lineage>
</organism>
<evidence type="ECO:0000256" key="15">
    <source>
        <dbReference type="PIRSR" id="PIRSR000130-3"/>
    </source>
</evidence>
<evidence type="ECO:0000256" key="17">
    <source>
        <dbReference type="PROSITE-ProRule" id="PRU00703"/>
    </source>
</evidence>
<evidence type="ECO:0000256" key="6">
    <source>
        <dbReference type="ARBA" id="ARBA00022749"/>
    </source>
</evidence>
<dbReference type="AlphaFoldDB" id="A0AAN9TA89"/>
<evidence type="ECO:0000256" key="2">
    <source>
        <dbReference type="ARBA" id="ARBA00004496"/>
    </source>
</evidence>
<dbReference type="InterPro" id="IPR005990">
    <property type="entry name" value="IMP_DH"/>
</dbReference>
<evidence type="ECO:0000256" key="10">
    <source>
        <dbReference type="ARBA" id="ARBA00023027"/>
    </source>
</evidence>
<evidence type="ECO:0000256" key="7">
    <source>
        <dbReference type="ARBA" id="ARBA00022755"/>
    </source>
</evidence>
<keyword evidence="4 13" id="KW-0963">Cytoplasm</keyword>
<protein>
    <recommendedName>
        <fullName evidence="13 19">Inosine-5'-monophosphate dehydrogenase</fullName>
        <shortName evidence="13">IMP dehydrogenase</shortName>
        <shortName evidence="13">IMPD</shortName>
        <shortName evidence="13">IMPDH</shortName>
        <ecNumber evidence="13 19">1.1.1.205</ecNumber>
    </recommendedName>
</protein>
<evidence type="ECO:0000256" key="16">
    <source>
        <dbReference type="PIRSR" id="PIRSR000130-4"/>
    </source>
</evidence>
<dbReference type="PROSITE" id="PS51371">
    <property type="entry name" value="CBS"/>
    <property type="match status" value="2"/>
</dbReference>
<feature type="binding site" description="in other chain" evidence="13 16">
    <location>
        <position position="319"/>
    </location>
    <ligand>
        <name>K(+)</name>
        <dbReference type="ChEBI" id="CHEBI:29103"/>
        <note>ligand shared between two tetrameric partners</note>
    </ligand>
</feature>
<evidence type="ECO:0000313" key="22">
    <source>
        <dbReference type="Proteomes" id="UP001367676"/>
    </source>
</evidence>
<feature type="domain" description="CBS" evidence="20">
    <location>
        <begin position="172"/>
        <end position="230"/>
    </location>
</feature>
<comment type="subunit">
    <text evidence="13">Homotetramer.</text>
</comment>
<feature type="domain" description="CBS" evidence="20">
    <location>
        <begin position="105"/>
        <end position="168"/>
    </location>
</feature>
<reference evidence="21 22" key="1">
    <citation type="submission" date="2024-03" db="EMBL/GenBank/DDBJ databases">
        <title>Adaptation during the transition from Ophiocordyceps entomopathogen to insect associate is accompanied by gene loss and intensified selection.</title>
        <authorList>
            <person name="Ward C.M."/>
            <person name="Onetto C.A."/>
            <person name="Borneman A.R."/>
        </authorList>
    </citation>
    <scope>NUCLEOTIDE SEQUENCE [LARGE SCALE GENOMIC DNA]</scope>
    <source>
        <strain evidence="21">AWRI1</strain>
        <tissue evidence="21">Single Adult Female</tissue>
    </source>
</reference>
<keyword evidence="6 13" id="KW-0332">GMP biosynthesis</keyword>
<feature type="binding site" description="in other chain" evidence="13 16">
    <location>
        <position position="321"/>
    </location>
    <ligand>
        <name>K(+)</name>
        <dbReference type="ChEBI" id="CHEBI:29103"/>
        <note>ligand shared between two tetrameric partners</note>
    </ligand>
</feature>
<dbReference type="SMART" id="SM01240">
    <property type="entry name" value="IMPDH"/>
    <property type="match status" value="1"/>
</dbReference>
<comment type="catalytic activity">
    <reaction evidence="12 13 19">
        <text>IMP + NAD(+) + H2O = XMP + NADH + H(+)</text>
        <dbReference type="Rhea" id="RHEA:11708"/>
        <dbReference type="ChEBI" id="CHEBI:15377"/>
        <dbReference type="ChEBI" id="CHEBI:15378"/>
        <dbReference type="ChEBI" id="CHEBI:57464"/>
        <dbReference type="ChEBI" id="CHEBI:57540"/>
        <dbReference type="ChEBI" id="CHEBI:57945"/>
        <dbReference type="ChEBI" id="CHEBI:58053"/>
        <dbReference type="EC" id="1.1.1.205"/>
    </reaction>
</comment>
<sequence>MDIILEDGLSAEILFDRGDGLTYADFIILPGYIDFTPDKVNLGSPLTKKITLGAPLVSSPMDTVTESEMAVAMALCGGIGIIHHNLEIRVQADEVRKVKRYKHGFINNPIVLSPSHTVADVRELKNKHGFGGVPITSNGQLGGELLGIVTSRDISLVDTDVDLEKRELRSVMTRFESLVTAKSGITLEEANKILETSKKGKLPIINEKNQLVSLISRTDLKKAKDFPKASKDNNKQLLVGAAIGTRKDDRDRLEALVEAGVDVIVIDSAQGNSKFQIDFVKEIKSKYPDLQVIGGNVVTLWQAKNLIDAGIDALRVGMGCGSICTTQEVMAVGRAQATAVYKVAKYAKRFNVPIIADGGVQSIGHIVRALALGASTVMMGSLLAGTSEAPGEYYMMEGVRVKKYRGMGSMEAMSRKDAGGAASNRYFHEKQDSIKVIQGVSGHIIDRGSVLGLLPYILCGLRHSCQDIGVTSLEVLRNKMYTGEIRFEKRSISAQSEGKVHSLHSYENTAYPTMSF</sequence>
<gene>
    <name evidence="21" type="ORF">V9T40_000801</name>
</gene>
<dbReference type="GO" id="GO:0046872">
    <property type="term" value="F:metal ion binding"/>
    <property type="evidence" value="ECO:0007669"/>
    <property type="project" value="UniProtKB-UniRule"/>
</dbReference>
<dbReference type="CDD" id="cd04601">
    <property type="entry name" value="CBS_pair_IMPDH"/>
    <property type="match status" value="1"/>
</dbReference>
<dbReference type="PANTHER" id="PTHR11911:SF111">
    <property type="entry name" value="INOSINE-5'-MONOPHOSPHATE DEHYDROGENASE"/>
    <property type="match status" value="1"/>
</dbReference>
<comment type="pathway">
    <text evidence="13 19">Purine metabolism; XMP biosynthesis via de novo pathway; XMP from IMP: step 1/1.</text>
</comment>
<comment type="cofactor">
    <cofactor evidence="1 13">
        <name>K(+)</name>
        <dbReference type="ChEBI" id="CHEBI:29103"/>
    </cofactor>
</comment>
<dbReference type="InterPro" id="IPR015875">
    <property type="entry name" value="IMP_DH/GMP_Rdtase_CS"/>
</dbReference>
<feature type="binding site" evidence="13">
    <location>
        <begin position="404"/>
        <end position="408"/>
    </location>
    <ligand>
        <name>IMP</name>
        <dbReference type="ChEBI" id="CHEBI:58053"/>
    </ligand>
</feature>
<feature type="binding site" description="in other chain" evidence="13 16">
    <location>
        <position position="324"/>
    </location>
    <ligand>
        <name>K(+)</name>
        <dbReference type="ChEBI" id="CHEBI:29103"/>
        <note>ligand shared between two tetrameric partners</note>
    </ligand>
</feature>
<keyword evidence="8 13" id="KW-0630">Potassium</keyword>
<dbReference type="GO" id="GO:0006183">
    <property type="term" value="P:GTP biosynthetic process"/>
    <property type="evidence" value="ECO:0007669"/>
    <property type="project" value="TreeGrafter"/>
</dbReference>
<evidence type="ECO:0000256" key="19">
    <source>
        <dbReference type="RuleBase" id="RU003928"/>
    </source>
</evidence>
<dbReference type="Proteomes" id="UP001367676">
    <property type="component" value="Unassembled WGS sequence"/>
</dbReference>